<dbReference type="AlphaFoldDB" id="A0A0M2Q3E0"/>
<sequence>MLKRHNLFRTQTETLDDQYFDQIRPRLYELQGNHSQSGSRAGRSLGEHLDSACQFVLTVSQLAQVPDAQRALILAATAVHDLNKLDPQGRKVKVLARDRPFLRQQLQALGVDIWVNSEVELELVRRLIERHSGHHSTDGMQFLPEDPQLKRWAALLVGGDLYDLNIPASQRIPKVETELTVALGRRTRLFSVGLTADRGYLTALLLTATRHVLETHGLVTLALNPQGFILLGEDFPPGDLMPAIAQQWQQTIDQVFSGNTTQLVRATKDGIKVDPQAVQQNPEGAIEAVDALLVKKFRGYKAPKVSQDIDKYSRDAGEAAVKLALSLGLKPVATDAEFAVSEGLKAAYLSYREAKLSPGEVWNRIAELTGLNPQQRSALEPFNAQYGRCLFAAPAITQGQKAIAPLLRDSFSQRPSAAVTVPPDLLAAAYQWLNLPHHRPSQGLTELTAYIEANPRQRCSLGTTSHPVEDLISAKMPPETKVQSFSNRLPGGLAADPKRQGDRLAALAYQLLTVGTNFPKATKQDPFYLQFALPSGSSPGLQRQWKRFLEETAQTHEEGPVTLDELQLYRDYTLSFKANKVVGMALPKKTDFVHATVIIPVFWGDVSYSLALLKSLRLGLEMALAWDVGFPFVLSSNPDITANWVTFGRVEGIPSSLQPLLGSGQYPRTGSLQQGDRPHDLTAEQLLERLRCLGKLAIAVASLPKKDDCLYDLARSLGRPLSLYHVLLRWLLREHDDPNLEAAWNRIKEPLTTLLEGLALADQDQVSTYLKRATQVAAGAKLWGNLSSRTAQVEPFANFIKALRSKKDHMDWDTVFAALVQQYDTRLHRIRGYRVSAKIKEFYDILRELLEKVYHSRPNLLLNDSKTLEAAYLFFLQEARQTLKADNESDPDPSS</sequence>
<protein>
    <submittedName>
        <fullName evidence="1">CRISPR-associated protein Csc3</fullName>
    </submittedName>
</protein>
<dbReference type="Proteomes" id="UP000034681">
    <property type="component" value="Unassembled WGS sequence"/>
</dbReference>
<dbReference type="STRING" id="317619.GCA_000332315_04027"/>
<evidence type="ECO:0000313" key="2">
    <source>
        <dbReference type="Proteomes" id="UP000034681"/>
    </source>
</evidence>
<keyword evidence="2" id="KW-1185">Reference proteome</keyword>
<dbReference type="OrthoDB" id="473091at2"/>
<dbReference type="RefSeq" id="WP_017714172.1">
    <property type="nucleotide sequence ID" value="NZ_KB235941.1"/>
</dbReference>
<comment type="caution">
    <text evidence="1">The sequence shown here is derived from an EMBL/GenBank/DDBJ whole genome shotgun (WGS) entry which is preliminary data.</text>
</comment>
<reference evidence="1" key="1">
    <citation type="submission" date="2012-04" db="EMBL/GenBank/DDBJ databases">
        <authorList>
            <person name="Borisov I.G."/>
            <person name="Ivanikova N.V."/>
            <person name="Pinevich A.V."/>
        </authorList>
    </citation>
    <scope>NUCLEOTIDE SEQUENCE</scope>
    <source>
        <strain evidence="1">CALU 1027</strain>
    </source>
</reference>
<accession>A0A0M2Q3E0</accession>
<evidence type="ECO:0000313" key="1">
    <source>
        <dbReference type="EMBL" id="KKJ01449.1"/>
    </source>
</evidence>
<organism evidence="1 2">
    <name type="scientific">Prochlorothrix hollandica PCC 9006 = CALU 1027</name>
    <dbReference type="NCBI Taxonomy" id="317619"/>
    <lineage>
        <taxon>Bacteria</taxon>
        <taxon>Bacillati</taxon>
        <taxon>Cyanobacteriota</taxon>
        <taxon>Cyanophyceae</taxon>
        <taxon>Prochlorotrichales</taxon>
        <taxon>Prochlorotrichaceae</taxon>
        <taxon>Prochlorothrix</taxon>
    </lineage>
</organism>
<proteinExistence type="predicted"/>
<dbReference type="EMBL" id="AJTX02000002">
    <property type="protein sequence ID" value="KKJ01449.1"/>
    <property type="molecule type" value="Genomic_DNA"/>
</dbReference>
<gene>
    <name evidence="1" type="ORF">PROH_03735</name>
</gene>
<name>A0A0M2Q3E0_PROHO</name>
<dbReference type="eggNOG" id="ENOG502Z9DU">
    <property type="taxonomic scope" value="Bacteria"/>
</dbReference>